<comment type="subcellular location">
    <subcellularLocation>
        <location evidence="1">Endomembrane system</location>
        <topology evidence="1">Multi-pass membrane protein</topology>
    </subcellularLocation>
</comment>
<evidence type="ECO:0000256" key="2">
    <source>
        <dbReference type="ARBA" id="ARBA00022692"/>
    </source>
</evidence>
<feature type="domain" description="Fatty acid hydroxylase" evidence="8">
    <location>
        <begin position="159"/>
        <end position="313"/>
    </location>
</feature>
<evidence type="ECO:0000256" key="5">
    <source>
        <dbReference type="ARBA" id="ARBA00023098"/>
    </source>
</evidence>
<evidence type="ECO:0000313" key="10">
    <source>
        <dbReference type="Proteomes" id="UP001370348"/>
    </source>
</evidence>
<gene>
    <name evidence="9" type="ORF">LZC94_10220</name>
</gene>
<name>A0ABZ2M6F4_9BACT</name>
<reference evidence="9 10" key="1">
    <citation type="submission" date="2021-12" db="EMBL/GenBank/DDBJ databases">
        <title>Discovery of the Pendulisporaceae a myxobacterial family with distinct sporulation behavior and unique specialized metabolism.</title>
        <authorList>
            <person name="Garcia R."/>
            <person name="Popoff A."/>
            <person name="Bader C.D."/>
            <person name="Loehr J."/>
            <person name="Walesch S."/>
            <person name="Walt C."/>
            <person name="Boldt J."/>
            <person name="Bunk B."/>
            <person name="Haeckl F.J.F.P.J."/>
            <person name="Gunesch A.P."/>
            <person name="Birkelbach J."/>
            <person name="Nuebel U."/>
            <person name="Pietschmann T."/>
            <person name="Bach T."/>
            <person name="Mueller R."/>
        </authorList>
    </citation>
    <scope>NUCLEOTIDE SEQUENCE [LARGE SCALE GENOMIC DNA]</scope>
    <source>
        <strain evidence="9 10">MSr11954</strain>
    </source>
</reference>
<dbReference type="InterPro" id="IPR051689">
    <property type="entry name" value="Sterol_desaturase/TMEM195"/>
</dbReference>
<keyword evidence="6 7" id="KW-0472">Membrane</keyword>
<sequence>MKRRIWDRDISIGRSGAQALALALLSAAALVTELSYHHGGLALLDTPHAERVVIFYNVDALLLSNVDRSLASWIIAAAIFRIVFGILVGIADMVLYEKITGRPFDWEAMINVSIVNFVFLSTALFTFMNPAVQRLLVHYVHLLERIPTIVNLHGAIALVVACFIADFCYYWSHRWSHKIRLFWYLGHINHHRSRNLSQLTQAVDPQASIFDVAGGRAFVLLLLPVLTKLFSLDFRGSGWMFVVLVILDAWTNPSHSVSLYHAENKYKVLRLFRAILVTPAVHFTHHSREQKHNVSDGSNFGARLTIWDRLFGTYVEPPSYIPDAGLFGDDADYCRNPLRFLFQPYLRILEELRKNAIRHWPSILFAHASYVPPVPATRKY</sequence>
<keyword evidence="4" id="KW-0560">Oxidoreductase</keyword>
<feature type="transmembrane region" description="Helical" evidence="7">
    <location>
        <begin position="70"/>
        <end position="96"/>
    </location>
</feature>
<feature type="transmembrane region" description="Helical" evidence="7">
    <location>
        <begin position="108"/>
        <end position="128"/>
    </location>
</feature>
<evidence type="ECO:0000256" key="6">
    <source>
        <dbReference type="ARBA" id="ARBA00023136"/>
    </source>
</evidence>
<keyword evidence="5" id="KW-0443">Lipid metabolism</keyword>
<keyword evidence="10" id="KW-1185">Reference proteome</keyword>
<evidence type="ECO:0000256" key="1">
    <source>
        <dbReference type="ARBA" id="ARBA00004127"/>
    </source>
</evidence>
<feature type="transmembrane region" description="Helical" evidence="7">
    <location>
        <begin position="148"/>
        <end position="171"/>
    </location>
</feature>
<proteinExistence type="predicted"/>
<keyword evidence="3 7" id="KW-1133">Transmembrane helix</keyword>
<evidence type="ECO:0000256" key="4">
    <source>
        <dbReference type="ARBA" id="ARBA00023002"/>
    </source>
</evidence>
<dbReference type="PANTHER" id="PTHR21624">
    <property type="entry name" value="STEROL DESATURASE-RELATED PROTEIN"/>
    <property type="match status" value="1"/>
</dbReference>
<accession>A0ABZ2M6F4</accession>
<dbReference type="InterPro" id="IPR006694">
    <property type="entry name" value="Fatty_acid_hydroxylase"/>
</dbReference>
<evidence type="ECO:0000256" key="3">
    <source>
        <dbReference type="ARBA" id="ARBA00022989"/>
    </source>
</evidence>
<evidence type="ECO:0000259" key="8">
    <source>
        <dbReference type="Pfam" id="PF04116"/>
    </source>
</evidence>
<dbReference type="RefSeq" id="WP_394827270.1">
    <property type="nucleotide sequence ID" value="NZ_CP089984.1"/>
</dbReference>
<dbReference type="PANTHER" id="PTHR21624:SF1">
    <property type="entry name" value="ALKYLGLYCEROL MONOOXYGENASE"/>
    <property type="match status" value="1"/>
</dbReference>
<dbReference type="EMBL" id="CP089984">
    <property type="protein sequence ID" value="WXB17636.1"/>
    <property type="molecule type" value="Genomic_DNA"/>
</dbReference>
<keyword evidence="2 7" id="KW-0812">Transmembrane</keyword>
<evidence type="ECO:0000256" key="7">
    <source>
        <dbReference type="SAM" id="Phobius"/>
    </source>
</evidence>
<dbReference type="Pfam" id="PF04116">
    <property type="entry name" value="FA_hydroxylase"/>
    <property type="match status" value="1"/>
</dbReference>
<protein>
    <submittedName>
        <fullName evidence="9">Sterol desaturase family protein</fullName>
    </submittedName>
</protein>
<organism evidence="9 10">
    <name type="scientific">Pendulispora albinea</name>
    <dbReference type="NCBI Taxonomy" id="2741071"/>
    <lineage>
        <taxon>Bacteria</taxon>
        <taxon>Pseudomonadati</taxon>
        <taxon>Myxococcota</taxon>
        <taxon>Myxococcia</taxon>
        <taxon>Myxococcales</taxon>
        <taxon>Sorangiineae</taxon>
        <taxon>Pendulisporaceae</taxon>
        <taxon>Pendulispora</taxon>
    </lineage>
</organism>
<evidence type="ECO:0000313" key="9">
    <source>
        <dbReference type="EMBL" id="WXB17636.1"/>
    </source>
</evidence>
<dbReference type="Proteomes" id="UP001370348">
    <property type="component" value="Chromosome"/>
</dbReference>